<evidence type="ECO:0000313" key="2">
    <source>
        <dbReference type="EMBL" id="KAH3677645.1"/>
    </source>
</evidence>
<feature type="region of interest" description="Disordered" evidence="1">
    <location>
        <begin position="1050"/>
        <end position="1071"/>
    </location>
</feature>
<reference evidence="2" key="1">
    <citation type="journal article" date="2021" name="Open Biol.">
        <title>Shared evolutionary footprints suggest mitochondrial oxidative damage underlies multiple complex I losses in fungi.</title>
        <authorList>
            <person name="Schikora-Tamarit M.A."/>
            <person name="Marcet-Houben M."/>
            <person name="Nosek J."/>
            <person name="Gabaldon T."/>
        </authorList>
    </citation>
    <scope>NUCLEOTIDE SEQUENCE</scope>
    <source>
        <strain evidence="2">CBS6341</strain>
    </source>
</reference>
<feature type="compositionally biased region" description="Polar residues" evidence="1">
    <location>
        <begin position="443"/>
        <end position="459"/>
    </location>
</feature>
<dbReference type="Proteomes" id="UP000769528">
    <property type="component" value="Unassembled WGS sequence"/>
</dbReference>
<comment type="caution">
    <text evidence="2">The sequence shown here is derived from an EMBL/GenBank/DDBJ whole genome shotgun (WGS) entry which is preliminary data.</text>
</comment>
<reference evidence="2" key="2">
    <citation type="submission" date="2021-01" db="EMBL/GenBank/DDBJ databases">
        <authorList>
            <person name="Schikora-Tamarit M.A."/>
        </authorList>
    </citation>
    <scope>NUCLEOTIDE SEQUENCE</scope>
    <source>
        <strain evidence="2">CBS6341</strain>
    </source>
</reference>
<evidence type="ECO:0000313" key="3">
    <source>
        <dbReference type="Proteomes" id="UP000769528"/>
    </source>
</evidence>
<feature type="region of interest" description="Disordered" evidence="1">
    <location>
        <begin position="584"/>
        <end position="649"/>
    </location>
</feature>
<sequence length="1105" mass="123019">MSNDKRRSLLFPFRSSVGNQKEAKFEVVKRKNIPASGFSQSSKSKGIHPSPFDDVRRPDLLNYQSSTKPSSQILKDSETKKHHNKVLQIPHIGPDHKKQLENNIEIPSASMLDVSVNIPPVPEYNSLTFAPPVTIQGRQISRDKKLPLPRRKPPMLDGKTGSTLSVNTMNSTNSASSSRYELEPSVISDSKDSIVDHSQGTMLSNLELRPSVDIPADATSHNDNQDETRIITPKYSQPNSGIIIKEALESPIMRSSPKLATVESNNEEHEEHEEHAEHEEHEEHAEHEEQLYQPLIEDNMKELTKNPLNEESGKFKLITSDEVGNIYVKTPSTTSPGALRLNPDISTSLANINKEALLPPELGIIQSRSESPQSSGSEFFDANQDLVGQLGSNLSFRDNDSAKSLIQSESKSGDFSVNGTDNVTDADIIKIKPLNFHKKTSSSVSAQSLTPLQTTNLESSHSKKPSLSDEILKDIDEFQPHFISYDGINEEEFDEVSPVTPLNYRTVSSSQKVNESLLCSFDNPDRAEISDASKFRDDTLFQDSSDDSSIKKSKFIFPVAKDECDDSFETKDVPNEIYERLTEISENKSLNTDDNSPRKAPLPRHYNGEGNFAFENSKSEAKDDETGFNFSNSGNHDDYDDYDYNDYNNERNSKIDYIDEISKVSHDRGYADKSVGSRRSEPQESEFSFDIQSDELETTSKTFDNNSQNTKSYIENMNGYQTNLNEEQFQPYDGPRSTGLRIVNDGNYSDTDVDDERSFEIHSKKNINEVEAYNVFHQSDQQMEKKSYTEIENDDESSNEVLSFTAKSPIQSPFIIEGAMEPTFSRSVTPLGSIHSSAQQSPVQSVGSDDSNIPGLTGLSIQVSPLSHSNSYDRRGEQIAEPVKHINQYHGVSRRPPQNEVNSSNATRPARSSSVTSPPPNAYNSIGDTKEEHSIIFTHVPERSNYVERLRLSSGTANSDVSSTVWGLPIGISDSDDLKKSSTLNLRSKYKRAQRPNMIDLKHGKIKPRLLASEIDEDEDEDTVGSLLNSRGSVELERLKTTNTTSTVISPSRSILGSPNKDSIARGNFSSEKTDIGRSGTILESSGPKSRLTLFIANPDVNIDQ</sequence>
<keyword evidence="3" id="KW-1185">Reference proteome</keyword>
<dbReference type="EMBL" id="JAEUBF010000506">
    <property type="protein sequence ID" value="KAH3677645.1"/>
    <property type="molecule type" value="Genomic_DNA"/>
</dbReference>
<evidence type="ECO:0000256" key="1">
    <source>
        <dbReference type="SAM" id="MobiDB-lite"/>
    </source>
</evidence>
<feature type="compositionally biased region" description="Polar residues" evidence="1">
    <location>
        <begin position="899"/>
        <end position="927"/>
    </location>
</feature>
<gene>
    <name evidence="2" type="ORF">WICMUC_001748</name>
</gene>
<feature type="region of interest" description="Disordered" evidence="1">
    <location>
        <begin position="889"/>
        <end position="929"/>
    </location>
</feature>
<dbReference type="AlphaFoldDB" id="A0A9P8TGD9"/>
<feature type="region of interest" description="Disordered" evidence="1">
    <location>
        <begin position="827"/>
        <end position="874"/>
    </location>
</feature>
<feature type="region of interest" description="Disordered" evidence="1">
    <location>
        <begin position="260"/>
        <end position="289"/>
    </location>
</feature>
<feature type="region of interest" description="Disordered" evidence="1">
    <location>
        <begin position="443"/>
        <end position="465"/>
    </location>
</feature>
<feature type="compositionally biased region" description="Polar residues" evidence="1">
    <location>
        <begin position="827"/>
        <end position="851"/>
    </location>
</feature>
<dbReference type="OrthoDB" id="4092749at2759"/>
<feature type="compositionally biased region" description="Polar residues" evidence="1">
    <location>
        <begin position="859"/>
        <end position="870"/>
    </location>
</feature>
<protein>
    <submittedName>
        <fullName evidence="2">Uncharacterized protein</fullName>
    </submittedName>
</protein>
<feature type="region of interest" description="Disordered" evidence="1">
    <location>
        <begin position="29"/>
        <end position="82"/>
    </location>
</feature>
<feature type="compositionally biased region" description="Basic and acidic residues" evidence="1">
    <location>
        <begin position="266"/>
        <end position="289"/>
    </location>
</feature>
<feature type="compositionally biased region" description="Low complexity" evidence="1">
    <location>
        <begin position="165"/>
        <end position="178"/>
    </location>
</feature>
<feature type="compositionally biased region" description="Polar residues" evidence="1">
    <location>
        <begin position="1050"/>
        <end position="1061"/>
    </location>
</feature>
<organism evidence="2 3">
    <name type="scientific">Wickerhamomyces mucosus</name>
    <dbReference type="NCBI Taxonomy" id="1378264"/>
    <lineage>
        <taxon>Eukaryota</taxon>
        <taxon>Fungi</taxon>
        <taxon>Dikarya</taxon>
        <taxon>Ascomycota</taxon>
        <taxon>Saccharomycotina</taxon>
        <taxon>Saccharomycetes</taxon>
        <taxon>Phaffomycetales</taxon>
        <taxon>Wickerhamomycetaceae</taxon>
        <taxon>Wickerhamomyces</taxon>
    </lineage>
</organism>
<accession>A0A9P8TGD9</accession>
<name>A0A9P8TGD9_9ASCO</name>
<feature type="region of interest" description="Disordered" evidence="1">
    <location>
        <begin position="668"/>
        <end position="694"/>
    </location>
</feature>
<feature type="region of interest" description="Disordered" evidence="1">
    <location>
        <begin position="145"/>
        <end position="181"/>
    </location>
</feature>
<feature type="compositionally biased region" description="Polar residues" evidence="1">
    <location>
        <begin position="62"/>
        <end position="74"/>
    </location>
</feature>
<proteinExistence type="predicted"/>